<evidence type="ECO:0000313" key="2">
    <source>
        <dbReference type="Proteomes" id="UP000288859"/>
    </source>
</evidence>
<dbReference type="EMBL" id="NAJM01000033">
    <property type="protein sequence ID" value="RVX68933.1"/>
    <property type="molecule type" value="Genomic_DNA"/>
</dbReference>
<reference evidence="1 2" key="1">
    <citation type="submission" date="2017-03" db="EMBL/GenBank/DDBJ databases">
        <title>Genomes of endolithic fungi from Antarctica.</title>
        <authorList>
            <person name="Coleine C."/>
            <person name="Masonjones S."/>
            <person name="Stajich J.E."/>
        </authorList>
    </citation>
    <scope>NUCLEOTIDE SEQUENCE [LARGE SCALE GENOMIC DNA]</scope>
    <source>
        <strain evidence="1 2">CCFEE 6314</strain>
    </source>
</reference>
<comment type="caution">
    <text evidence="1">The sequence shown here is derived from an EMBL/GenBank/DDBJ whole genome shotgun (WGS) entry which is preliminary data.</text>
</comment>
<organism evidence="1 2">
    <name type="scientific">Exophiala mesophila</name>
    <name type="common">Black yeast-like fungus</name>
    <dbReference type="NCBI Taxonomy" id="212818"/>
    <lineage>
        <taxon>Eukaryota</taxon>
        <taxon>Fungi</taxon>
        <taxon>Dikarya</taxon>
        <taxon>Ascomycota</taxon>
        <taxon>Pezizomycotina</taxon>
        <taxon>Eurotiomycetes</taxon>
        <taxon>Chaetothyriomycetidae</taxon>
        <taxon>Chaetothyriales</taxon>
        <taxon>Herpotrichiellaceae</taxon>
        <taxon>Exophiala</taxon>
    </lineage>
</organism>
<sequence>MFYVHEAIFEQSSVTRNYNDFYETSRHANIPDVDETTFGLALKFFYTGQYTDCDPSSPASAAEISGISELETHAKLYCFARKKDSYWEALAVARHVYGGLPDDEVWYRDYFRKTVGEALDENMEIVDSPGPWRNCRKCHLERDRMMTTGRAMMSVVFTDIWPDFGEDALSHAVAAPKSRPRGSKTKKKMRKILKETLCQIPSDCIMMELAESQAERCPDQNRHLQKYDGKWLWEDCAQCLHSRELMRQALLSHFSVGDKALSGLMMLQGSAAAGDESLPKDDAPGYAADHDLVATGVTDTPRDELTAEERVAIDVTLGDTYPGQPLPDDGLALEQPSADLCLDMPTAEDCTIREDYAVLTPTEIDPEYCAFAEVKVEAPKADDIGIGAPAAATASCTEQVEEIWGSDEENDYFYADAVREAITTRRWDLLYQHLRDKYRGAETRTE</sequence>
<protein>
    <recommendedName>
        <fullName evidence="3">BTB domain-containing protein</fullName>
    </recommendedName>
</protein>
<evidence type="ECO:0000313" key="1">
    <source>
        <dbReference type="EMBL" id="RVX68933.1"/>
    </source>
</evidence>
<proteinExistence type="predicted"/>
<gene>
    <name evidence="1" type="ORF">B0A52_08000</name>
</gene>
<accession>A0A438MYX2</accession>
<dbReference type="OrthoDB" id="3594103at2759"/>
<evidence type="ECO:0008006" key="3">
    <source>
        <dbReference type="Google" id="ProtNLM"/>
    </source>
</evidence>
<name>A0A438MYX2_EXOME</name>
<dbReference type="Proteomes" id="UP000288859">
    <property type="component" value="Unassembled WGS sequence"/>
</dbReference>
<dbReference type="AlphaFoldDB" id="A0A438MYX2"/>